<dbReference type="InterPro" id="IPR029044">
    <property type="entry name" value="Nucleotide-diphossugar_trans"/>
</dbReference>
<organism evidence="2 3">
    <name type="scientific">Candidatus Chisholmbacteria bacterium RIFCSPLOWO2_01_FULL_49_14</name>
    <dbReference type="NCBI Taxonomy" id="1797593"/>
    <lineage>
        <taxon>Bacteria</taxon>
        <taxon>Candidatus Chisholmiibacteriota</taxon>
    </lineage>
</organism>
<evidence type="ECO:0000259" key="1">
    <source>
        <dbReference type="Pfam" id="PF00535"/>
    </source>
</evidence>
<dbReference type="AlphaFoldDB" id="A0A1G1W2V6"/>
<dbReference type="PANTHER" id="PTHR43685">
    <property type="entry name" value="GLYCOSYLTRANSFERASE"/>
    <property type="match status" value="1"/>
</dbReference>
<evidence type="ECO:0000313" key="2">
    <source>
        <dbReference type="EMBL" id="OGY21963.1"/>
    </source>
</evidence>
<dbReference type="Proteomes" id="UP000176723">
    <property type="component" value="Unassembled WGS sequence"/>
</dbReference>
<dbReference type="STRING" id="1797593.A3A65_02870"/>
<sequence>MPKVFILIPTHNRKGLLRKCLRCIYQQTYIERETVVIDDGSADGTGGMVSREFPQVKVLTGDGNLWWGGAMRMGVVHILTRAKVGDFVLLMNDDTTFDEQYVKNIISLSLEQRRAIVGSPCYDESDKRKLTGAPVFMDWEKGGAIPLKVPNDPKRKNWTSKINTFNGRGTLVPIEVFHHLGNFNKHLVHYGADYEFFLRAKQYGTPMVFSYEARVFNSASPGGTSFKRRTILLKEWWQLLFSRRSKSNIIASYHLIRLTCPSRYKMRNYKKVVFRILDVTACLFPTLVLTAPFTGKRVELNLYDLRHHLRSSLKMLYGLLWCLRRKIKGLPC</sequence>
<dbReference type="Gene3D" id="3.90.550.10">
    <property type="entry name" value="Spore Coat Polysaccharide Biosynthesis Protein SpsA, Chain A"/>
    <property type="match status" value="1"/>
</dbReference>
<gene>
    <name evidence="2" type="ORF">A3A65_02870</name>
</gene>
<dbReference type="SUPFAM" id="SSF53448">
    <property type="entry name" value="Nucleotide-diphospho-sugar transferases"/>
    <property type="match status" value="1"/>
</dbReference>
<dbReference type="EMBL" id="MHCL01000007">
    <property type="protein sequence ID" value="OGY21963.1"/>
    <property type="molecule type" value="Genomic_DNA"/>
</dbReference>
<comment type="caution">
    <text evidence="2">The sequence shown here is derived from an EMBL/GenBank/DDBJ whole genome shotgun (WGS) entry which is preliminary data.</text>
</comment>
<accession>A0A1G1W2V6</accession>
<dbReference type="InterPro" id="IPR001173">
    <property type="entry name" value="Glyco_trans_2-like"/>
</dbReference>
<dbReference type="InterPro" id="IPR050834">
    <property type="entry name" value="Glycosyltransf_2"/>
</dbReference>
<dbReference type="Pfam" id="PF00535">
    <property type="entry name" value="Glycos_transf_2"/>
    <property type="match status" value="1"/>
</dbReference>
<name>A0A1G1W2V6_9BACT</name>
<protein>
    <recommendedName>
        <fullName evidence="1">Glycosyltransferase 2-like domain-containing protein</fullName>
    </recommendedName>
</protein>
<dbReference type="CDD" id="cd00761">
    <property type="entry name" value="Glyco_tranf_GTA_type"/>
    <property type="match status" value="1"/>
</dbReference>
<reference evidence="2 3" key="1">
    <citation type="journal article" date="2016" name="Nat. Commun.">
        <title>Thousands of microbial genomes shed light on interconnected biogeochemical processes in an aquifer system.</title>
        <authorList>
            <person name="Anantharaman K."/>
            <person name="Brown C.T."/>
            <person name="Hug L.A."/>
            <person name="Sharon I."/>
            <person name="Castelle C.J."/>
            <person name="Probst A.J."/>
            <person name="Thomas B.C."/>
            <person name="Singh A."/>
            <person name="Wilkins M.J."/>
            <person name="Karaoz U."/>
            <person name="Brodie E.L."/>
            <person name="Williams K.H."/>
            <person name="Hubbard S.S."/>
            <person name="Banfield J.F."/>
        </authorList>
    </citation>
    <scope>NUCLEOTIDE SEQUENCE [LARGE SCALE GENOMIC DNA]</scope>
</reference>
<dbReference type="PANTHER" id="PTHR43685:SF2">
    <property type="entry name" value="GLYCOSYLTRANSFERASE 2-LIKE DOMAIN-CONTAINING PROTEIN"/>
    <property type="match status" value="1"/>
</dbReference>
<evidence type="ECO:0000313" key="3">
    <source>
        <dbReference type="Proteomes" id="UP000176723"/>
    </source>
</evidence>
<feature type="domain" description="Glycosyltransferase 2-like" evidence="1">
    <location>
        <begin position="6"/>
        <end position="145"/>
    </location>
</feature>
<proteinExistence type="predicted"/>